<dbReference type="AlphaFoldDB" id="A0A098R4U1"/>
<accession>A0A098R4U1</accession>
<gene>
    <name evidence="5" type="ORF">DC28_00645</name>
</gene>
<proteinExistence type="predicted"/>
<keyword evidence="3" id="KW-0472">Membrane</keyword>
<feature type="binding site" evidence="2">
    <location>
        <position position="25"/>
    </location>
    <ligand>
        <name>substrate</name>
    </ligand>
</feature>
<evidence type="ECO:0000313" key="5">
    <source>
        <dbReference type="EMBL" id="KGE73767.1"/>
    </source>
</evidence>
<evidence type="ECO:0000313" key="6">
    <source>
        <dbReference type="Proteomes" id="UP000029692"/>
    </source>
</evidence>
<dbReference type="SUPFAM" id="SSF53474">
    <property type="entry name" value="alpha/beta-Hydrolases"/>
    <property type="match status" value="1"/>
</dbReference>
<dbReference type="GO" id="GO:0052689">
    <property type="term" value="F:carboxylic ester hydrolase activity"/>
    <property type="evidence" value="ECO:0007669"/>
    <property type="project" value="InterPro"/>
</dbReference>
<evidence type="ECO:0000256" key="1">
    <source>
        <dbReference type="PIRSR" id="PIRSR017388-1"/>
    </source>
</evidence>
<sequence>MAGPCSPLLYKGREDRPAILLIHGFTGGPHDMHYLAQGIADQGFTVSVPRLPGHGTNGDDFIQSSAKQWLRHSIDSYLDLRRTNETVLVGGLSMGGVLALLLAAQFPVEGLMLFAPALVVSNPLIGLSKLIGSMIPRTRHVPRVDEEAEPELQEIQRQYGSFTWIRQGGELYRLQRMCRKSLGHITADTMMVLSQQDITVPLRSGEIIKRRINAKQLDYKIYTQSGHVITNGIEKEKALADTLEWLSKRV</sequence>
<reference evidence="5 6" key="1">
    <citation type="submission" date="2014-05" db="EMBL/GenBank/DDBJ databases">
        <title>De novo Genome Sequence of Spirocheata sp.</title>
        <authorList>
            <person name="Shivani Y."/>
            <person name="Subhash Y."/>
            <person name="Tushar L."/>
            <person name="Sasikala C."/>
            <person name="Ramana C.V."/>
        </authorList>
    </citation>
    <scope>NUCLEOTIDE SEQUENCE [LARGE SCALE GENOMIC DNA]</scope>
    <source>
        <strain evidence="5 6">JC230</strain>
    </source>
</reference>
<dbReference type="Proteomes" id="UP000029692">
    <property type="component" value="Unassembled WGS sequence"/>
</dbReference>
<evidence type="ECO:0000259" key="4">
    <source>
        <dbReference type="Pfam" id="PF12146"/>
    </source>
</evidence>
<feature type="active site" description="Nucleophile" evidence="1">
    <location>
        <position position="93"/>
    </location>
</feature>
<comment type="caution">
    <text evidence="5">The sequence shown here is derived from an EMBL/GenBank/DDBJ whole genome shotgun (WGS) entry which is preliminary data.</text>
</comment>
<dbReference type="InterPro" id="IPR012354">
    <property type="entry name" value="Esterase_lipase"/>
</dbReference>
<dbReference type="ESTHER" id="9spio-a0a098r4u1">
    <property type="family name" value="CarbLipBact_2"/>
</dbReference>
<feature type="binding site" evidence="2">
    <location>
        <position position="94"/>
    </location>
    <ligand>
        <name>substrate</name>
    </ligand>
</feature>
<dbReference type="Pfam" id="PF12146">
    <property type="entry name" value="Hydrolase_4"/>
    <property type="match status" value="1"/>
</dbReference>
<keyword evidence="6" id="KW-1185">Reference proteome</keyword>
<dbReference type="PIRSF" id="PIRSF017388">
    <property type="entry name" value="Esterase_lipase"/>
    <property type="match status" value="1"/>
</dbReference>
<evidence type="ECO:0000256" key="3">
    <source>
        <dbReference type="SAM" id="Phobius"/>
    </source>
</evidence>
<feature type="domain" description="Serine aminopeptidase S33" evidence="4">
    <location>
        <begin position="15"/>
        <end position="231"/>
    </location>
</feature>
<feature type="active site" description="Charge relay system" evidence="1">
    <location>
        <position position="197"/>
    </location>
</feature>
<protein>
    <recommendedName>
        <fullName evidence="4">Serine aminopeptidase S33 domain-containing protein</fullName>
    </recommendedName>
</protein>
<dbReference type="Gene3D" id="3.40.50.1820">
    <property type="entry name" value="alpha/beta hydrolase"/>
    <property type="match status" value="1"/>
</dbReference>
<feature type="transmembrane region" description="Helical" evidence="3">
    <location>
        <begin position="87"/>
        <end position="106"/>
    </location>
</feature>
<dbReference type="InterPro" id="IPR051044">
    <property type="entry name" value="MAG_DAG_Lipase"/>
</dbReference>
<dbReference type="InterPro" id="IPR022742">
    <property type="entry name" value="Hydrolase_4"/>
</dbReference>
<dbReference type="eggNOG" id="COG1647">
    <property type="taxonomic scope" value="Bacteria"/>
</dbReference>
<keyword evidence="3" id="KW-1133">Transmembrane helix</keyword>
<dbReference type="InterPro" id="IPR029058">
    <property type="entry name" value="AB_hydrolase_fold"/>
</dbReference>
<name>A0A098R4U1_9SPIO</name>
<evidence type="ECO:0000256" key="2">
    <source>
        <dbReference type="PIRSR" id="PIRSR017388-2"/>
    </source>
</evidence>
<dbReference type="EMBL" id="JNUP01000003">
    <property type="protein sequence ID" value="KGE73767.1"/>
    <property type="molecule type" value="Genomic_DNA"/>
</dbReference>
<dbReference type="PANTHER" id="PTHR11614">
    <property type="entry name" value="PHOSPHOLIPASE-RELATED"/>
    <property type="match status" value="1"/>
</dbReference>
<organism evidence="5 6">
    <name type="scientific">Spirochaeta lutea</name>
    <dbReference type="NCBI Taxonomy" id="1480694"/>
    <lineage>
        <taxon>Bacteria</taxon>
        <taxon>Pseudomonadati</taxon>
        <taxon>Spirochaetota</taxon>
        <taxon>Spirochaetia</taxon>
        <taxon>Spirochaetales</taxon>
        <taxon>Spirochaetaceae</taxon>
        <taxon>Spirochaeta</taxon>
    </lineage>
</organism>
<keyword evidence="3" id="KW-0812">Transmembrane</keyword>
<feature type="active site" description="Charge relay system" evidence="1">
    <location>
        <position position="227"/>
    </location>
</feature>